<protein>
    <submittedName>
        <fullName evidence="1">Uncharacterized protein</fullName>
    </submittedName>
</protein>
<dbReference type="Proteomes" id="UP001055940">
    <property type="component" value="Chromosome"/>
</dbReference>
<dbReference type="EMBL" id="CP099837">
    <property type="protein sequence ID" value="USY20177.1"/>
    <property type="molecule type" value="Genomic_DNA"/>
</dbReference>
<sequence length="60" mass="6734">MKPLGEMTTEELAEALEALDDARPEDTALRLALYLELRRAAAEEWLFEEEQTEAEAPADA</sequence>
<evidence type="ECO:0000313" key="2">
    <source>
        <dbReference type="Proteomes" id="UP001055940"/>
    </source>
</evidence>
<name>A0ABY5D732_9ACTN</name>
<organism evidence="1 2">
    <name type="scientific">Nocardiopsis exhalans</name>
    <dbReference type="NCBI Taxonomy" id="163604"/>
    <lineage>
        <taxon>Bacteria</taxon>
        <taxon>Bacillati</taxon>
        <taxon>Actinomycetota</taxon>
        <taxon>Actinomycetes</taxon>
        <taxon>Streptosporangiales</taxon>
        <taxon>Nocardiopsidaceae</taxon>
        <taxon>Nocardiopsis</taxon>
    </lineage>
</organism>
<keyword evidence="2" id="KW-1185">Reference proteome</keyword>
<gene>
    <name evidence="1" type="ORF">NE857_00385</name>
</gene>
<accession>A0ABY5D732</accession>
<proteinExistence type="predicted"/>
<evidence type="ECO:0000313" key="1">
    <source>
        <dbReference type="EMBL" id="USY20177.1"/>
    </source>
</evidence>
<reference evidence="1" key="1">
    <citation type="submission" date="2022-06" db="EMBL/GenBank/DDBJ databases">
        <authorList>
            <person name="Ping M."/>
        </authorList>
    </citation>
    <scope>NUCLEOTIDE SEQUENCE</scope>
    <source>
        <strain evidence="1">JCM11759T</strain>
    </source>
</reference>
<dbReference type="RefSeq" id="WP_017584234.1">
    <property type="nucleotide sequence ID" value="NZ_BAAAJB010000042.1"/>
</dbReference>